<dbReference type="Proteomes" id="UP000254765">
    <property type="component" value="Unassembled WGS sequence"/>
</dbReference>
<name>A0A380AQI1_SERMA</name>
<protein>
    <submittedName>
        <fullName evidence="1">Uncharacterized protein</fullName>
    </submittedName>
</protein>
<accession>A0A380AQI1</accession>
<gene>
    <name evidence="1" type="ORF">NCTC10211_05580</name>
</gene>
<dbReference type="SUPFAM" id="SSF54427">
    <property type="entry name" value="NTF2-like"/>
    <property type="match status" value="1"/>
</dbReference>
<proteinExistence type="predicted"/>
<organism evidence="1 2">
    <name type="scientific">Serratia marcescens</name>
    <dbReference type="NCBI Taxonomy" id="615"/>
    <lineage>
        <taxon>Bacteria</taxon>
        <taxon>Pseudomonadati</taxon>
        <taxon>Pseudomonadota</taxon>
        <taxon>Gammaproteobacteria</taxon>
        <taxon>Enterobacterales</taxon>
        <taxon>Yersiniaceae</taxon>
        <taxon>Serratia</taxon>
    </lineage>
</organism>
<dbReference type="EMBL" id="UGYK01000002">
    <property type="protein sequence ID" value="SUI85504.1"/>
    <property type="molecule type" value="Genomic_DNA"/>
</dbReference>
<evidence type="ECO:0000313" key="1">
    <source>
        <dbReference type="EMBL" id="SUI85504.1"/>
    </source>
</evidence>
<sequence>MTQLTPLNLVLDTLQQVIASPEHRPTQLAARFSAGYRQQVDGKVLNFEQFEQHMALLKRQTRRMTLSVIAAAEQGEAVLTHHLVEVEKRDGSRSRVRVLAHFTVREGRICACDELTELLTGAPGDRDSWLARVGMRATAILATV</sequence>
<dbReference type="Gene3D" id="3.10.450.50">
    <property type="match status" value="1"/>
</dbReference>
<dbReference type="InterPro" id="IPR032710">
    <property type="entry name" value="NTF2-like_dom_sf"/>
</dbReference>
<evidence type="ECO:0000313" key="2">
    <source>
        <dbReference type="Proteomes" id="UP000254765"/>
    </source>
</evidence>
<dbReference type="AlphaFoldDB" id="A0A380AQI1"/>
<reference evidence="1 2" key="1">
    <citation type="submission" date="2018-06" db="EMBL/GenBank/DDBJ databases">
        <authorList>
            <consortium name="Pathogen Informatics"/>
            <person name="Doyle S."/>
        </authorList>
    </citation>
    <scope>NUCLEOTIDE SEQUENCE [LARGE SCALE GENOMIC DNA]</scope>
    <source>
        <strain evidence="1 2">NCTC10211</strain>
    </source>
</reference>